<reference evidence="2 3" key="1">
    <citation type="journal article" date="2013" name="BMC Genomics">
        <title>Reconstruction of the lipid metabolism for the microalga Monoraphidium neglectum from its genome sequence reveals characteristics suitable for biofuel production.</title>
        <authorList>
            <person name="Bogen C."/>
            <person name="Al-Dilaimi A."/>
            <person name="Albersmeier A."/>
            <person name="Wichmann J."/>
            <person name="Grundmann M."/>
            <person name="Rupp O."/>
            <person name="Lauersen K.J."/>
            <person name="Blifernez-Klassen O."/>
            <person name="Kalinowski J."/>
            <person name="Goesmann A."/>
            <person name="Mussgnug J.H."/>
            <person name="Kruse O."/>
        </authorList>
    </citation>
    <scope>NUCLEOTIDE SEQUENCE [LARGE SCALE GENOMIC DNA]</scope>
    <source>
        <strain evidence="2 3">SAG 48.87</strain>
    </source>
</reference>
<dbReference type="KEGG" id="mng:MNEG_14809"/>
<feature type="compositionally biased region" description="Pro residues" evidence="1">
    <location>
        <begin position="1"/>
        <end position="14"/>
    </location>
</feature>
<dbReference type="RefSeq" id="XP_013892173.1">
    <property type="nucleotide sequence ID" value="XM_014036719.1"/>
</dbReference>
<evidence type="ECO:0000256" key="1">
    <source>
        <dbReference type="SAM" id="MobiDB-lite"/>
    </source>
</evidence>
<protein>
    <submittedName>
        <fullName evidence="2">Uncharacterized protein</fullName>
    </submittedName>
</protein>
<dbReference type="EMBL" id="KK105002">
    <property type="protein sequence ID" value="KIY93153.1"/>
    <property type="molecule type" value="Genomic_DNA"/>
</dbReference>
<gene>
    <name evidence="2" type="ORF">MNEG_14809</name>
</gene>
<name>A0A0D2KB31_9CHLO</name>
<evidence type="ECO:0000313" key="3">
    <source>
        <dbReference type="Proteomes" id="UP000054498"/>
    </source>
</evidence>
<dbReference type="AlphaFoldDB" id="A0A0D2KB31"/>
<dbReference type="Proteomes" id="UP000054498">
    <property type="component" value="Unassembled WGS sequence"/>
</dbReference>
<feature type="non-terminal residue" evidence="2">
    <location>
        <position position="1"/>
    </location>
</feature>
<sequence length="85" mass="8447">GAGRASPPPPPRAPPVAAAPQRAAPRPGLLLLGRGLGAAAGAPLLVLQQLLLCSARQAQAGPRLPGLPQVLLRGLMLLPSATDVT</sequence>
<organism evidence="2 3">
    <name type="scientific">Monoraphidium neglectum</name>
    <dbReference type="NCBI Taxonomy" id="145388"/>
    <lineage>
        <taxon>Eukaryota</taxon>
        <taxon>Viridiplantae</taxon>
        <taxon>Chlorophyta</taxon>
        <taxon>core chlorophytes</taxon>
        <taxon>Chlorophyceae</taxon>
        <taxon>CS clade</taxon>
        <taxon>Sphaeropleales</taxon>
        <taxon>Selenastraceae</taxon>
        <taxon>Monoraphidium</taxon>
    </lineage>
</organism>
<evidence type="ECO:0000313" key="2">
    <source>
        <dbReference type="EMBL" id="KIY93153.1"/>
    </source>
</evidence>
<dbReference type="GeneID" id="25732407"/>
<proteinExistence type="predicted"/>
<feature type="region of interest" description="Disordered" evidence="1">
    <location>
        <begin position="1"/>
        <end position="23"/>
    </location>
</feature>
<accession>A0A0D2KB31</accession>
<keyword evidence="3" id="KW-1185">Reference proteome</keyword>